<accession>A0ABR3YBG7</accession>
<organism evidence="2 3">
    <name type="scientific">Paecilomyces lecythidis</name>
    <dbReference type="NCBI Taxonomy" id="3004212"/>
    <lineage>
        <taxon>Eukaryota</taxon>
        <taxon>Fungi</taxon>
        <taxon>Dikarya</taxon>
        <taxon>Ascomycota</taxon>
        <taxon>Pezizomycotina</taxon>
        <taxon>Eurotiomycetes</taxon>
        <taxon>Eurotiomycetidae</taxon>
        <taxon>Eurotiales</taxon>
        <taxon>Thermoascaceae</taxon>
        <taxon>Paecilomyces</taxon>
    </lineage>
</organism>
<evidence type="ECO:0000313" key="2">
    <source>
        <dbReference type="EMBL" id="KAL1885148.1"/>
    </source>
</evidence>
<reference evidence="2 3" key="1">
    <citation type="journal article" date="2024" name="IMA Fungus">
        <title>IMA Genome - F19 : A genome assembly and annotation guide to empower mycologists, including annotated draft genome sequences of Ceratocystis pirilliformis, Diaporthe australafricana, Fusarium ophioides, Paecilomyces lecythidis, and Sporothrix stenoceras.</title>
        <authorList>
            <person name="Aylward J."/>
            <person name="Wilson A.M."/>
            <person name="Visagie C.M."/>
            <person name="Spraker J."/>
            <person name="Barnes I."/>
            <person name="Buitendag C."/>
            <person name="Ceriani C."/>
            <person name="Del Mar Angel L."/>
            <person name="du Plessis D."/>
            <person name="Fuchs T."/>
            <person name="Gasser K."/>
            <person name="Kramer D."/>
            <person name="Li W."/>
            <person name="Munsamy K."/>
            <person name="Piso A."/>
            <person name="Price J.L."/>
            <person name="Sonnekus B."/>
            <person name="Thomas C."/>
            <person name="van der Nest A."/>
            <person name="van Dijk A."/>
            <person name="van Heerden A."/>
            <person name="van Vuuren N."/>
            <person name="Yilmaz N."/>
            <person name="Duong T.A."/>
            <person name="van der Merwe N.A."/>
            <person name="Wingfield M.J."/>
            <person name="Wingfield B.D."/>
        </authorList>
    </citation>
    <scope>NUCLEOTIDE SEQUENCE [LARGE SCALE GENOMIC DNA]</scope>
    <source>
        <strain evidence="2 3">CMW 18167</strain>
    </source>
</reference>
<protein>
    <submittedName>
        <fullName evidence="2">Uncharacterized protein</fullName>
    </submittedName>
</protein>
<sequence>MSSDSDRTDLGLEELNGLDVVSYQRRWDEIYHKTIRQIQQIKEGEKDSLHRDHPSIPTDDKK</sequence>
<evidence type="ECO:0000256" key="1">
    <source>
        <dbReference type="SAM" id="MobiDB-lite"/>
    </source>
</evidence>
<gene>
    <name evidence="2" type="ORF">Plec18167_001805</name>
</gene>
<dbReference type="Proteomes" id="UP001583193">
    <property type="component" value="Unassembled WGS sequence"/>
</dbReference>
<dbReference type="EMBL" id="JAVDPF010000003">
    <property type="protein sequence ID" value="KAL1885148.1"/>
    <property type="molecule type" value="Genomic_DNA"/>
</dbReference>
<feature type="region of interest" description="Disordered" evidence="1">
    <location>
        <begin position="42"/>
        <end position="62"/>
    </location>
</feature>
<proteinExistence type="predicted"/>
<comment type="caution">
    <text evidence="2">The sequence shown here is derived from an EMBL/GenBank/DDBJ whole genome shotgun (WGS) entry which is preliminary data.</text>
</comment>
<keyword evidence="3" id="KW-1185">Reference proteome</keyword>
<name>A0ABR3YBG7_9EURO</name>
<evidence type="ECO:0000313" key="3">
    <source>
        <dbReference type="Proteomes" id="UP001583193"/>
    </source>
</evidence>